<dbReference type="OrthoDB" id="1653857at2"/>
<proteinExistence type="inferred from homology"/>
<comment type="caution">
    <text evidence="9">The sequence shown here is derived from an EMBL/GenBank/DDBJ whole genome shotgun (WGS) entry which is preliminary data.</text>
</comment>
<feature type="transmembrane region" description="Helical" evidence="8">
    <location>
        <begin position="70"/>
        <end position="93"/>
    </location>
</feature>
<dbReference type="AlphaFoldDB" id="A0A135L2E0"/>
<dbReference type="Pfam" id="PF04093">
    <property type="entry name" value="MreD"/>
    <property type="match status" value="1"/>
</dbReference>
<evidence type="ECO:0000256" key="5">
    <source>
        <dbReference type="ARBA" id="ARBA00022960"/>
    </source>
</evidence>
<keyword evidence="7 8" id="KW-0472">Membrane</keyword>
<evidence type="ECO:0000256" key="1">
    <source>
        <dbReference type="ARBA" id="ARBA00004651"/>
    </source>
</evidence>
<evidence type="ECO:0000256" key="2">
    <source>
        <dbReference type="ARBA" id="ARBA00007776"/>
    </source>
</evidence>
<evidence type="ECO:0000256" key="6">
    <source>
        <dbReference type="ARBA" id="ARBA00022989"/>
    </source>
</evidence>
<keyword evidence="4 8" id="KW-0812">Transmembrane</keyword>
<evidence type="ECO:0000313" key="10">
    <source>
        <dbReference type="Proteomes" id="UP000070352"/>
    </source>
</evidence>
<dbReference type="GO" id="GO:0005886">
    <property type="term" value="C:plasma membrane"/>
    <property type="evidence" value="ECO:0007669"/>
    <property type="project" value="UniProtKB-SubCell"/>
</dbReference>
<evidence type="ECO:0000256" key="7">
    <source>
        <dbReference type="ARBA" id="ARBA00023136"/>
    </source>
</evidence>
<organism evidence="9 10">
    <name type="scientific">Tepidibacillus decaturensis</name>
    <dbReference type="NCBI Taxonomy" id="1413211"/>
    <lineage>
        <taxon>Bacteria</taxon>
        <taxon>Bacillati</taxon>
        <taxon>Bacillota</taxon>
        <taxon>Bacilli</taxon>
        <taxon>Bacillales</taxon>
        <taxon>Bacillaceae</taxon>
        <taxon>Tepidibacillus</taxon>
    </lineage>
</organism>
<feature type="transmembrane region" description="Helical" evidence="8">
    <location>
        <begin position="100"/>
        <end position="119"/>
    </location>
</feature>
<evidence type="ECO:0000313" key="9">
    <source>
        <dbReference type="EMBL" id="KXG43059.1"/>
    </source>
</evidence>
<dbReference type="STRING" id="1413211.U473_02735"/>
<evidence type="ECO:0000256" key="4">
    <source>
        <dbReference type="ARBA" id="ARBA00022692"/>
    </source>
</evidence>
<reference evidence="9 10" key="1">
    <citation type="submission" date="2016-02" db="EMBL/GenBank/DDBJ databases">
        <title>Draft Genome for Tepidibacillus decaturensis nov. sp. Strain Z9, an Anaerobic, Moderately Thermophilic and Heterotrophic Bacterium from Deep Subsurface of the Illinois Basin, USA.</title>
        <authorList>
            <person name="Dong Y."/>
            <person name="Chang J.Y."/>
            <person name="Sanford R."/>
            <person name="Fouke B.W."/>
        </authorList>
    </citation>
    <scope>NUCLEOTIDE SEQUENCE [LARGE SCALE GENOMIC DNA]</scope>
    <source>
        <strain evidence="9 10">Z9</strain>
    </source>
</reference>
<feature type="transmembrane region" description="Helical" evidence="8">
    <location>
        <begin position="139"/>
        <end position="159"/>
    </location>
</feature>
<sequence>MGKGWINGLLFLLFLFEGTIFQFLTADRYGSSYGIVPRFVLATIIFISIFKGKTYGLYVGLFFGFLQDIVYGNVIGVYTIGMAAIGYFSGWLIQYFHPSLSIYVLFQLFSQLLFELYLYGMLRLFHLIDISIEWSMLHLMIPSVVVNVAFAILVYKPYFRLIQEKRKDG</sequence>
<dbReference type="RefSeq" id="WP_068723090.1">
    <property type="nucleotide sequence ID" value="NZ_LSKU01000001.1"/>
</dbReference>
<dbReference type="Proteomes" id="UP000070352">
    <property type="component" value="Unassembled WGS sequence"/>
</dbReference>
<keyword evidence="6 8" id="KW-1133">Transmembrane helix</keyword>
<feature type="transmembrane region" description="Helical" evidence="8">
    <location>
        <begin position="6"/>
        <end position="26"/>
    </location>
</feature>
<dbReference type="EMBL" id="LSKU01000001">
    <property type="protein sequence ID" value="KXG43059.1"/>
    <property type="molecule type" value="Genomic_DNA"/>
</dbReference>
<keyword evidence="10" id="KW-1185">Reference proteome</keyword>
<gene>
    <name evidence="9" type="ORF">U473_02735</name>
</gene>
<comment type="similarity">
    <text evidence="2">Belongs to the MreD family.</text>
</comment>
<dbReference type="NCBIfam" id="TIGR03426">
    <property type="entry name" value="shape_MreD"/>
    <property type="match status" value="1"/>
</dbReference>
<keyword evidence="3" id="KW-1003">Cell membrane</keyword>
<name>A0A135L2E0_9BACI</name>
<protein>
    <submittedName>
        <fullName evidence="9">Uncharacterized protein</fullName>
    </submittedName>
</protein>
<evidence type="ECO:0000256" key="3">
    <source>
        <dbReference type="ARBA" id="ARBA00022475"/>
    </source>
</evidence>
<dbReference type="InterPro" id="IPR007227">
    <property type="entry name" value="Cell_shape_determining_MreD"/>
</dbReference>
<comment type="subcellular location">
    <subcellularLocation>
        <location evidence="1">Cell membrane</location>
        <topology evidence="1">Multi-pass membrane protein</topology>
    </subcellularLocation>
</comment>
<keyword evidence="5" id="KW-0133">Cell shape</keyword>
<dbReference type="GO" id="GO:0008360">
    <property type="term" value="P:regulation of cell shape"/>
    <property type="evidence" value="ECO:0007669"/>
    <property type="project" value="UniProtKB-KW"/>
</dbReference>
<evidence type="ECO:0000256" key="8">
    <source>
        <dbReference type="SAM" id="Phobius"/>
    </source>
</evidence>
<accession>A0A135L2E0</accession>
<feature type="transmembrane region" description="Helical" evidence="8">
    <location>
        <begin position="33"/>
        <end position="50"/>
    </location>
</feature>